<dbReference type="AlphaFoldDB" id="A0AA36FM18"/>
<feature type="compositionally biased region" description="Basic and acidic residues" evidence="1">
    <location>
        <begin position="91"/>
        <end position="111"/>
    </location>
</feature>
<evidence type="ECO:0000313" key="3">
    <source>
        <dbReference type="Proteomes" id="UP001162480"/>
    </source>
</evidence>
<feature type="compositionally biased region" description="Low complexity" evidence="1">
    <location>
        <begin position="112"/>
        <end position="123"/>
    </location>
</feature>
<feature type="region of interest" description="Disordered" evidence="1">
    <location>
        <begin position="17"/>
        <end position="48"/>
    </location>
</feature>
<feature type="region of interest" description="Disordered" evidence="1">
    <location>
        <begin position="91"/>
        <end position="123"/>
    </location>
</feature>
<feature type="region of interest" description="Disordered" evidence="1">
    <location>
        <begin position="386"/>
        <end position="522"/>
    </location>
</feature>
<gene>
    <name evidence="2" type="ORF">OCTVUL_1B026744</name>
</gene>
<name>A0AA36FM18_OCTVU</name>
<feature type="region of interest" description="Disordered" evidence="1">
    <location>
        <begin position="537"/>
        <end position="562"/>
    </location>
</feature>
<reference evidence="2" key="1">
    <citation type="submission" date="2023-08" db="EMBL/GenBank/DDBJ databases">
        <authorList>
            <person name="Alioto T."/>
            <person name="Alioto T."/>
            <person name="Gomez Garrido J."/>
        </authorList>
    </citation>
    <scope>NUCLEOTIDE SEQUENCE</scope>
</reference>
<evidence type="ECO:0000313" key="2">
    <source>
        <dbReference type="EMBL" id="CAI9744186.1"/>
    </source>
</evidence>
<dbReference type="EMBL" id="OX597843">
    <property type="protein sequence ID" value="CAI9744186.1"/>
    <property type="molecule type" value="Genomic_DNA"/>
</dbReference>
<keyword evidence="3" id="KW-1185">Reference proteome</keyword>
<dbReference type="Proteomes" id="UP001162480">
    <property type="component" value="Chromosome 30"/>
</dbReference>
<feature type="compositionally biased region" description="Basic and acidic residues" evidence="1">
    <location>
        <begin position="410"/>
        <end position="426"/>
    </location>
</feature>
<feature type="region of interest" description="Disordered" evidence="1">
    <location>
        <begin position="135"/>
        <end position="161"/>
    </location>
</feature>
<feature type="compositionally biased region" description="Polar residues" evidence="1">
    <location>
        <begin position="386"/>
        <end position="409"/>
    </location>
</feature>
<proteinExistence type="predicted"/>
<sequence length="686" mass="76781">MVRRPMPPQAIQIEKVDGGGTFTSHPHGNRLNHYHQRHPHRHHHQQQQQDIISDVAESRQQHQLRLLTDSVTSEIFEQALTLARLDFKQQKRDDDVPGDSEHPTKNSKSSDTKLLTTTPTTAKSTNTTITTAISTNTSNKSTTQGVRVIERSSSTKVKNASIQVSRKNTNHLCQNARSPEPTPLSHLPATTDSPPTRDTHDCTRQKFQRIHKDISNCLTDLQTLLGSFIKEGLNESTENGQEAGGSSQDLTIVKVVSRKLYSIKHQAQDLKRQVDHMPKNRGPLLGQQNKDTKYLSNRLASIFQGILRIFLDMCRYLKKGPIYTLNPNMIFVCVVHLVHMLNVLSLLIDIWSEMAHISGKANDSNAVESLHEMIASTKLLCSQFQSENTSPPQANIFNQLTERPNFTTDFSKRPDNLKNKDKDSNKMKATTSRTTNPKGKTSLKSGPTRPFPSKKTSVIYPAELQSHRKPFTTSGRQKPSVVRQLELHGSYTTSRNNQTTKFNTGSKQATSSPGVPSSQRESFDNRHIRQMLHQLAQSSGVQVGTEAQSRKQSQGCQQSLTSPKAIIFTKEETKSTDQSNPASSHLCSAANTMPAAMPTSSQSRLFLQKHTLDAVKKNRAAYLLYLKNSAYYQAENFDPWELTEKIADAVTSDCVTDVLGEFQQLSDDIIQQIYEDEFACGARSEL</sequence>
<feature type="compositionally biased region" description="Polar residues" evidence="1">
    <location>
        <begin position="151"/>
        <end position="161"/>
    </location>
</feature>
<feature type="compositionally biased region" description="Polar residues" evidence="1">
    <location>
        <begin position="490"/>
        <end position="520"/>
    </location>
</feature>
<accession>A0AA36FM18</accession>
<protein>
    <recommendedName>
        <fullName evidence="4">Protein moonraker</fullName>
    </recommendedName>
</protein>
<organism evidence="2 3">
    <name type="scientific">Octopus vulgaris</name>
    <name type="common">Common octopus</name>
    <dbReference type="NCBI Taxonomy" id="6645"/>
    <lineage>
        <taxon>Eukaryota</taxon>
        <taxon>Metazoa</taxon>
        <taxon>Spiralia</taxon>
        <taxon>Lophotrochozoa</taxon>
        <taxon>Mollusca</taxon>
        <taxon>Cephalopoda</taxon>
        <taxon>Coleoidea</taxon>
        <taxon>Octopodiformes</taxon>
        <taxon>Octopoda</taxon>
        <taxon>Incirrata</taxon>
        <taxon>Octopodidae</taxon>
        <taxon>Octopus</taxon>
    </lineage>
</organism>
<feature type="compositionally biased region" description="Basic residues" evidence="1">
    <location>
        <begin position="27"/>
        <end position="45"/>
    </location>
</feature>
<evidence type="ECO:0000256" key="1">
    <source>
        <dbReference type="SAM" id="MobiDB-lite"/>
    </source>
</evidence>
<feature type="compositionally biased region" description="Polar residues" evidence="1">
    <location>
        <begin position="429"/>
        <end position="445"/>
    </location>
</feature>
<evidence type="ECO:0008006" key="4">
    <source>
        <dbReference type="Google" id="ProtNLM"/>
    </source>
</evidence>
<feature type="region of interest" description="Disordered" evidence="1">
    <location>
        <begin position="175"/>
        <end position="201"/>
    </location>
</feature>